<feature type="transmembrane region" description="Helical" evidence="8">
    <location>
        <begin position="390"/>
        <end position="413"/>
    </location>
</feature>
<dbReference type="InterPro" id="IPR043926">
    <property type="entry name" value="ABCG_dom"/>
</dbReference>
<dbReference type="SUPFAM" id="SSF52540">
    <property type="entry name" value="P-loop containing nucleoside triphosphate hydrolases"/>
    <property type="match status" value="1"/>
</dbReference>
<dbReference type="Pfam" id="PF19055">
    <property type="entry name" value="ABC2_membrane_7"/>
    <property type="match status" value="1"/>
</dbReference>
<evidence type="ECO:0000256" key="3">
    <source>
        <dbReference type="ARBA" id="ARBA00022692"/>
    </source>
</evidence>
<dbReference type="InterPro" id="IPR003439">
    <property type="entry name" value="ABC_transporter-like_ATP-bd"/>
</dbReference>
<keyword evidence="11" id="KW-1185">Reference proteome</keyword>
<dbReference type="PANTHER" id="PTHR48041:SF122">
    <property type="entry name" value="ABC TRANSPORTER DOMAIN-CONTAINING PROTEIN"/>
    <property type="match status" value="1"/>
</dbReference>
<evidence type="ECO:0000256" key="8">
    <source>
        <dbReference type="SAM" id="Phobius"/>
    </source>
</evidence>
<accession>A0A1R1PQH8</accession>
<keyword evidence="5" id="KW-0067">ATP-binding</keyword>
<comment type="subcellular location">
    <subcellularLocation>
        <location evidence="1">Membrane</location>
        <topology evidence="1">Multi-pass membrane protein</topology>
    </subcellularLocation>
</comment>
<evidence type="ECO:0000313" key="11">
    <source>
        <dbReference type="Proteomes" id="UP000188320"/>
    </source>
</evidence>
<dbReference type="PANTHER" id="PTHR48041">
    <property type="entry name" value="ABC TRANSPORTER G FAMILY MEMBER 28"/>
    <property type="match status" value="1"/>
</dbReference>
<dbReference type="GO" id="GO:0016887">
    <property type="term" value="F:ATP hydrolysis activity"/>
    <property type="evidence" value="ECO:0007669"/>
    <property type="project" value="InterPro"/>
</dbReference>
<gene>
    <name evidence="10" type="ORF">AX774_g3252</name>
</gene>
<reference evidence="11" key="1">
    <citation type="submission" date="2017-01" db="EMBL/GenBank/DDBJ databases">
        <authorList>
            <person name="Wang Y."/>
            <person name="White M."/>
            <person name="Kvist S."/>
            <person name="Moncalvo J.-M."/>
        </authorList>
    </citation>
    <scope>NUCLEOTIDE SEQUENCE [LARGE SCALE GENOMIC DNA]</scope>
    <source>
        <strain evidence="11">COL-18-3</strain>
    </source>
</reference>
<proteinExistence type="predicted"/>
<feature type="transmembrane region" description="Helical" evidence="8">
    <location>
        <begin position="581"/>
        <end position="604"/>
    </location>
</feature>
<dbReference type="OrthoDB" id="66620at2759"/>
<keyword evidence="4" id="KW-0547">Nucleotide-binding</keyword>
<evidence type="ECO:0000256" key="2">
    <source>
        <dbReference type="ARBA" id="ARBA00022448"/>
    </source>
</evidence>
<dbReference type="Proteomes" id="UP000188320">
    <property type="component" value="Unassembled WGS sequence"/>
</dbReference>
<feature type="transmembrane region" description="Helical" evidence="8">
    <location>
        <begin position="499"/>
        <end position="519"/>
    </location>
</feature>
<keyword evidence="2" id="KW-0813">Transport</keyword>
<dbReference type="AlphaFoldDB" id="A0A1R1PQH8"/>
<dbReference type="InterPro" id="IPR027417">
    <property type="entry name" value="P-loop_NTPase"/>
</dbReference>
<dbReference type="GO" id="GO:0005524">
    <property type="term" value="F:ATP binding"/>
    <property type="evidence" value="ECO:0007669"/>
    <property type="project" value="UniProtKB-KW"/>
</dbReference>
<keyword evidence="7 8" id="KW-0472">Membrane</keyword>
<dbReference type="Pfam" id="PF00005">
    <property type="entry name" value="ABC_tran"/>
    <property type="match status" value="1"/>
</dbReference>
<dbReference type="SMART" id="SM00382">
    <property type="entry name" value="AAA"/>
    <property type="match status" value="1"/>
</dbReference>
<evidence type="ECO:0000259" key="9">
    <source>
        <dbReference type="PROSITE" id="PS50893"/>
    </source>
</evidence>
<protein>
    <submittedName>
        <fullName evidence="10">ABC transporter G family member 7</fullName>
    </submittedName>
</protein>
<feature type="transmembrane region" description="Helical" evidence="8">
    <location>
        <begin position="466"/>
        <end position="487"/>
    </location>
</feature>
<dbReference type="GO" id="GO:0140359">
    <property type="term" value="F:ABC-type transporter activity"/>
    <property type="evidence" value="ECO:0007669"/>
    <property type="project" value="InterPro"/>
</dbReference>
<name>A0A1R1PQH8_ZANCU</name>
<evidence type="ECO:0000256" key="1">
    <source>
        <dbReference type="ARBA" id="ARBA00004141"/>
    </source>
</evidence>
<dbReference type="InterPro" id="IPR003593">
    <property type="entry name" value="AAA+_ATPase"/>
</dbReference>
<keyword evidence="6 8" id="KW-1133">Transmembrane helix</keyword>
<evidence type="ECO:0000256" key="7">
    <source>
        <dbReference type="ARBA" id="ARBA00023136"/>
    </source>
</evidence>
<dbReference type="InterPro" id="IPR017871">
    <property type="entry name" value="ABC_transporter-like_CS"/>
</dbReference>
<evidence type="ECO:0000256" key="4">
    <source>
        <dbReference type="ARBA" id="ARBA00022741"/>
    </source>
</evidence>
<feature type="domain" description="ABC transporter" evidence="9">
    <location>
        <begin position="3"/>
        <end position="252"/>
    </location>
</feature>
<dbReference type="PROSITE" id="PS00211">
    <property type="entry name" value="ABC_TRANSPORTER_1"/>
    <property type="match status" value="1"/>
</dbReference>
<feature type="transmembrane region" description="Helical" evidence="8">
    <location>
        <begin position="433"/>
        <end position="460"/>
    </location>
</feature>
<dbReference type="EMBL" id="LSSK01000468">
    <property type="protein sequence ID" value="OMH83246.1"/>
    <property type="molecule type" value="Genomic_DNA"/>
</dbReference>
<feature type="transmembrane region" description="Helical" evidence="8">
    <location>
        <begin position="355"/>
        <end position="378"/>
    </location>
</feature>
<comment type="caution">
    <text evidence="10">The sequence shown here is derived from an EMBL/GenBank/DDBJ whole genome shotgun (WGS) entry which is preliminary data.</text>
</comment>
<dbReference type="PROSITE" id="PS50893">
    <property type="entry name" value="ABC_TRANSPORTER_2"/>
    <property type="match status" value="1"/>
</dbReference>
<dbReference type="Gene3D" id="3.40.50.300">
    <property type="entry name" value="P-loop containing nucleotide triphosphate hydrolases"/>
    <property type="match status" value="1"/>
</dbReference>
<evidence type="ECO:0000256" key="6">
    <source>
        <dbReference type="ARBA" id="ARBA00022989"/>
    </source>
</evidence>
<dbReference type="InterPro" id="IPR013525">
    <property type="entry name" value="ABC2_TM"/>
</dbReference>
<keyword evidence="3 8" id="KW-0812">Transmembrane</keyword>
<dbReference type="GO" id="GO:0016020">
    <property type="term" value="C:membrane"/>
    <property type="evidence" value="ECO:0007669"/>
    <property type="project" value="UniProtKB-SubCell"/>
</dbReference>
<evidence type="ECO:0000313" key="10">
    <source>
        <dbReference type="EMBL" id="OMH83246.1"/>
    </source>
</evidence>
<evidence type="ECO:0000256" key="5">
    <source>
        <dbReference type="ARBA" id="ARBA00022840"/>
    </source>
</evidence>
<dbReference type="Pfam" id="PF01061">
    <property type="entry name" value="ABC2_membrane"/>
    <property type="match status" value="1"/>
</dbReference>
<dbReference type="InterPro" id="IPR050352">
    <property type="entry name" value="ABCG_transporters"/>
</dbReference>
<sequence length="615" mass="68685">MSLKFKDIGYSVRSGKGKNAKYTQILKGMSGEIQRGEMVAIIGSSGAGKSTLLNILSGRISTGSVSGQITYRGKRRVPQEFKKVTSYVMQDDILFPTLTVYETLLYSAQLKIDSSKYDMANKRERVEEVIKRLRLTQARNTLIGDEAVRGVSGGERKRVSIGVEIITEPELIMLDEPTSGLDSNSAENVMRIIKNITREKNLITVSSIHQPNARTFSLFDKVILLTGGKIVYFGPTEKALDYFLSIGYECPAHENPADFFINMMTVDTNTEEAMEESRQRIEHLKKSWENNQKSSGDDTLLTEKVPSSQASDSGYEKSHPHGGILSSVRTEFSNGWFGEFAILLRRSWRKQSRDTGFLISAVMSAIIQMLLIGFTFFNQGTGFAKAQNKIGLSFLIVINLVFPVVMPMLGVMIKERNVMLRERASGSYRVSTFLLSTICTKLPVSIVQNAIFVIGIYFLAKFQYDVAKFFICFGIYMTTVICSFMIATAISTIAPTVEIASVLAPIFLSVFLIYGGNAVNLDTVTRVLFWLKYVSYIYYSYMGVMQNEFSGLTFECSNDGQSACLPTGEAVLDAYKLTEFSIYQCALLNIAISLVFLAVAYLLLRFKAKPKYIYV</sequence>
<organism evidence="10 11">
    <name type="scientific">Zancudomyces culisetae</name>
    <name type="common">Gut fungus</name>
    <name type="synonym">Smittium culisetae</name>
    <dbReference type="NCBI Taxonomy" id="1213189"/>
    <lineage>
        <taxon>Eukaryota</taxon>
        <taxon>Fungi</taxon>
        <taxon>Fungi incertae sedis</taxon>
        <taxon>Zoopagomycota</taxon>
        <taxon>Kickxellomycotina</taxon>
        <taxon>Harpellomycetes</taxon>
        <taxon>Harpellales</taxon>
        <taxon>Legeriomycetaceae</taxon>
        <taxon>Zancudomyces</taxon>
    </lineage>
</organism>